<organism evidence="1 2">
    <name type="scientific">Gossypium arboreum</name>
    <name type="common">Tree cotton</name>
    <name type="synonym">Gossypium nanking</name>
    <dbReference type="NCBI Taxonomy" id="29729"/>
    <lineage>
        <taxon>Eukaryota</taxon>
        <taxon>Viridiplantae</taxon>
        <taxon>Streptophyta</taxon>
        <taxon>Embryophyta</taxon>
        <taxon>Tracheophyta</taxon>
        <taxon>Spermatophyta</taxon>
        <taxon>Magnoliopsida</taxon>
        <taxon>eudicotyledons</taxon>
        <taxon>Gunneridae</taxon>
        <taxon>Pentapetalae</taxon>
        <taxon>rosids</taxon>
        <taxon>malvids</taxon>
        <taxon>Malvales</taxon>
        <taxon>Malvaceae</taxon>
        <taxon>Malvoideae</taxon>
        <taxon>Gossypium</taxon>
    </lineage>
</organism>
<keyword evidence="2" id="KW-1185">Reference proteome</keyword>
<evidence type="ECO:0000313" key="2">
    <source>
        <dbReference type="Proteomes" id="UP001358586"/>
    </source>
</evidence>
<accession>A0ABR0N492</accession>
<protein>
    <submittedName>
        <fullName evidence="1">Uncharacterized protein</fullName>
    </submittedName>
</protein>
<gene>
    <name evidence="1" type="ORF">PVK06_039714</name>
</gene>
<dbReference type="EMBL" id="JARKNE010000011">
    <property type="protein sequence ID" value="KAK5785162.1"/>
    <property type="molecule type" value="Genomic_DNA"/>
</dbReference>
<proteinExistence type="predicted"/>
<evidence type="ECO:0000313" key="1">
    <source>
        <dbReference type="EMBL" id="KAK5785162.1"/>
    </source>
</evidence>
<comment type="caution">
    <text evidence="1">The sequence shown here is derived from an EMBL/GenBank/DDBJ whole genome shotgun (WGS) entry which is preliminary data.</text>
</comment>
<sequence>MACETSKQDWDKLKEDFQGTKKIREQQLLNLRRDFKNLKIKRLKRLSSM</sequence>
<reference evidence="1 2" key="1">
    <citation type="submission" date="2023-03" db="EMBL/GenBank/DDBJ databases">
        <title>WGS of Gossypium arboreum.</title>
        <authorList>
            <person name="Yu D."/>
        </authorList>
    </citation>
    <scope>NUCLEOTIDE SEQUENCE [LARGE SCALE GENOMIC DNA]</scope>
    <source>
        <tissue evidence="1">Leaf</tissue>
    </source>
</reference>
<name>A0ABR0N492_GOSAR</name>
<dbReference type="Proteomes" id="UP001358586">
    <property type="component" value="Chromosome 11"/>
</dbReference>